<keyword evidence="3" id="KW-1185">Reference proteome</keyword>
<evidence type="ECO:0000313" key="2">
    <source>
        <dbReference type="EMBL" id="SOC42185.1"/>
    </source>
</evidence>
<feature type="transmembrane region" description="Helical" evidence="1">
    <location>
        <begin position="121"/>
        <end position="139"/>
    </location>
</feature>
<gene>
    <name evidence="2" type="ORF">SAMN05878391_1552</name>
</gene>
<keyword evidence="1" id="KW-0812">Transmembrane</keyword>
<dbReference type="InterPro" id="IPR007163">
    <property type="entry name" value="VCA0040-like"/>
</dbReference>
<reference evidence="3" key="1">
    <citation type="submission" date="2017-08" db="EMBL/GenBank/DDBJ databases">
        <authorList>
            <person name="Varghese N."/>
            <person name="Submissions S."/>
        </authorList>
    </citation>
    <scope>NUCLEOTIDE SEQUENCE [LARGE SCALE GENOMIC DNA]</scope>
    <source>
        <strain evidence="3">DSM 23173</strain>
    </source>
</reference>
<protein>
    <submittedName>
        <fullName evidence="2">Putative membrane protein</fullName>
    </submittedName>
</protein>
<dbReference type="PANTHER" id="PTHR37308:SF1">
    <property type="entry name" value="POLYPRENYL-PHOSPHATE TRANSPORTER"/>
    <property type="match status" value="1"/>
</dbReference>
<dbReference type="AlphaFoldDB" id="A0A285UJW5"/>
<accession>A0A285UJW5</accession>
<dbReference type="EMBL" id="OBQF01000003">
    <property type="protein sequence ID" value="SOC42185.1"/>
    <property type="molecule type" value="Genomic_DNA"/>
</dbReference>
<evidence type="ECO:0000256" key="1">
    <source>
        <dbReference type="SAM" id="Phobius"/>
    </source>
</evidence>
<feature type="transmembrane region" description="Helical" evidence="1">
    <location>
        <begin position="151"/>
        <end position="172"/>
    </location>
</feature>
<sequence>MIEWRGREMFRWTNLFRGFLMGICEIIPGVSSGTMALLLGIYEQFLGAISRIVSRHFKTAVLYLLPLVIGMGVAILTMSSLMDYLLTEHMVPTHWFFIGMVLGVIPMMFSISSYKTEFRPAHYIVMGLVIVLLYWMSTVNDAAAPAESIDISVPVMIGLFFSGMLASAVMLLPGISGSLMLLILGAYPVIMRAISEFTSFNFSVLPILIATGLGIVSGLLLASRGIQFLLRNYTYIMYAAIIGLLFGSVFPLYPGLPDAAGTWIASIVSLAAGLSISTYMGSKNNETI</sequence>
<dbReference type="Pfam" id="PF04018">
    <property type="entry name" value="VCA0040-like"/>
    <property type="match status" value="1"/>
</dbReference>
<feature type="transmembrane region" description="Helical" evidence="1">
    <location>
        <begin position="235"/>
        <end position="254"/>
    </location>
</feature>
<feature type="transmembrane region" description="Helical" evidence="1">
    <location>
        <begin position="61"/>
        <end position="82"/>
    </location>
</feature>
<feature type="transmembrane region" description="Helical" evidence="1">
    <location>
        <begin position="94"/>
        <end position="114"/>
    </location>
</feature>
<dbReference type="Proteomes" id="UP000219412">
    <property type="component" value="Unassembled WGS sequence"/>
</dbReference>
<feature type="transmembrane region" description="Helical" evidence="1">
    <location>
        <begin position="179"/>
        <end position="195"/>
    </location>
</feature>
<evidence type="ECO:0000313" key="3">
    <source>
        <dbReference type="Proteomes" id="UP000219412"/>
    </source>
</evidence>
<proteinExistence type="predicted"/>
<feature type="transmembrane region" description="Helical" evidence="1">
    <location>
        <begin position="201"/>
        <end position="223"/>
    </location>
</feature>
<organism evidence="2 3">
    <name type="scientific">Salinicoccus kekensis</name>
    <dbReference type="NCBI Taxonomy" id="714307"/>
    <lineage>
        <taxon>Bacteria</taxon>
        <taxon>Bacillati</taxon>
        <taxon>Bacillota</taxon>
        <taxon>Bacilli</taxon>
        <taxon>Bacillales</taxon>
        <taxon>Staphylococcaceae</taxon>
        <taxon>Salinicoccus</taxon>
    </lineage>
</organism>
<dbReference type="RefSeq" id="WP_245844586.1">
    <property type="nucleotide sequence ID" value="NZ_OBQF01000003.1"/>
</dbReference>
<feature type="transmembrane region" description="Helical" evidence="1">
    <location>
        <begin position="260"/>
        <end position="280"/>
    </location>
</feature>
<keyword evidence="1" id="KW-0472">Membrane</keyword>
<dbReference type="PANTHER" id="PTHR37308">
    <property type="entry name" value="INTEGRAL MEMBRANE PROTEIN"/>
    <property type="match status" value="1"/>
</dbReference>
<name>A0A285UJW5_9STAP</name>
<feature type="transmembrane region" description="Helical" evidence="1">
    <location>
        <begin position="20"/>
        <end position="41"/>
    </location>
</feature>
<keyword evidence="1" id="KW-1133">Transmembrane helix</keyword>